<comment type="subunit">
    <text evidence="3">Interacts with DERL1 and AMFR.</text>
</comment>
<sequence>VVCIPCGVVPVLPWVYGNSLEPSIYPLCSPSVTQIWRIPGEESDEKNKGKEDCQGSHTNGSPTESSDRKAEVIFPRVSVLKMDLGEGRRRHHGAVGSSSA</sequence>
<evidence type="ECO:0000256" key="1">
    <source>
        <dbReference type="ARBA" id="ARBA00002516"/>
    </source>
</evidence>
<reference evidence="5" key="3">
    <citation type="submission" date="2025-09" db="UniProtKB">
        <authorList>
            <consortium name="Ensembl"/>
        </authorList>
    </citation>
    <scope>IDENTIFICATION</scope>
    <source>
        <strain evidence="5">Thorbecke</strain>
    </source>
</reference>
<protein>
    <submittedName>
        <fullName evidence="5">Uncharacterized protein</fullName>
    </submittedName>
</protein>
<dbReference type="PANTHER" id="PTHR13456:SF0">
    <property type="entry name" value="UPF0729 PROTEIN C18ORF32"/>
    <property type="match status" value="1"/>
</dbReference>
<comment type="similarity">
    <text evidence="2">Belongs to the UPF0729 family.</text>
</comment>
<reference evidence="5" key="2">
    <citation type="submission" date="2025-08" db="UniProtKB">
        <authorList>
            <consortium name="Ensembl"/>
        </authorList>
    </citation>
    <scope>IDENTIFICATION</scope>
    <source>
        <strain evidence="5">Thorbecke</strain>
    </source>
</reference>
<dbReference type="Ensembl" id="ENSOCUT00000038743.1">
    <property type="protein sequence ID" value="ENSOCUP00000033478.1"/>
    <property type="gene ID" value="ENSOCUG00000035817.1"/>
</dbReference>
<dbReference type="InParanoid" id="A0A5F9CIH7"/>
<evidence type="ECO:0000256" key="3">
    <source>
        <dbReference type="ARBA" id="ARBA00011708"/>
    </source>
</evidence>
<accession>A0A5F9CIH7</accession>
<organism evidence="5 6">
    <name type="scientific">Oryctolagus cuniculus</name>
    <name type="common">Rabbit</name>
    <dbReference type="NCBI Taxonomy" id="9986"/>
    <lineage>
        <taxon>Eukaryota</taxon>
        <taxon>Metazoa</taxon>
        <taxon>Chordata</taxon>
        <taxon>Craniata</taxon>
        <taxon>Vertebrata</taxon>
        <taxon>Euteleostomi</taxon>
        <taxon>Mammalia</taxon>
        <taxon>Eutheria</taxon>
        <taxon>Euarchontoglires</taxon>
        <taxon>Glires</taxon>
        <taxon>Lagomorpha</taxon>
        <taxon>Leporidae</taxon>
        <taxon>Oryctolagus</taxon>
    </lineage>
</organism>
<evidence type="ECO:0000256" key="4">
    <source>
        <dbReference type="SAM" id="MobiDB-lite"/>
    </source>
</evidence>
<comment type="function">
    <text evidence="1">May activate the NF-kappa-B signaling pathway.</text>
</comment>
<feature type="region of interest" description="Disordered" evidence="4">
    <location>
        <begin position="39"/>
        <end position="70"/>
    </location>
</feature>
<evidence type="ECO:0000256" key="2">
    <source>
        <dbReference type="ARBA" id="ARBA00007959"/>
    </source>
</evidence>
<dbReference type="AlphaFoldDB" id="A0A5F9CIH7"/>
<name>A0A5F9CIH7_RABIT</name>
<keyword evidence="6" id="KW-1185">Reference proteome</keyword>
<proteinExistence type="inferred from homology"/>
<dbReference type="Bgee" id="ENSOCUG00000035817">
    <property type="expression patterns" value="Expressed in smooth muscle tissue and 1 other cell type or tissue"/>
</dbReference>
<dbReference type="InterPro" id="IPR026776">
    <property type="entry name" value="UPF0729_C18orf32-like"/>
</dbReference>
<reference evidence="5 6" key="1">
    <citation type="journal article" date="2011" name="Nature">
        <title>A high-resolution map of human evolutionary constraint using 29 mammals.</title>
        <authorList>
            <person name="Lindblad-Toh K."/>
            <person name="Garber M."/>
            <person name="Zuk O."/>
            <person name="Lin M.F."/>
            <person name="Parker B.J."/>
            <person name="Washietl S."/>
            <person name="Kheradpour P."/>
            <person name="Ernst J."/>
            <person name="Jordan G."/>
            <person name="Mauceli E."/>
            <person name="Ward L.D."/>
            <person name="Lowe C.B."/>
            <person name="Holloway A.K."/>
            <person name="Clamp M."/>
            <person name="Gnerre S."/>
            <person name="Alfoldi J."/>
            <person name="Beal K."/>
            <person name="Chang J."/>
            <person name="Clawson H."/>
            <person name="Cuff J."/>
            <person name="Di Palma F."/>
            <person name="Fitzgerald S."/>
            <person name="Flicek P."/>
            <person name="Guttman M."/>
            <person name="Hubisz M.J."/>
            <person name="Jaffe D.B."/>
            <person name="Jungreis I."/>
            <person name="Kent W.J."/>
            <person name="Kostka D."/>
            <person name="Lara M."/>
            <person name="Martins A.L."/>
            <person name="Massingham T."/>
            <person name="Moltke I."/>
            <person name="Raney B.J."/>
            <person name="Rasmussen M.D."/>
            <person name="Robinson J."/>
            <person name="Stark A."/>
            <person name="Vilella A.J."/>
            <person name="Wen J."/>
            <person name="Xie X."/>
            <person name="Zody M.C."/>
            <person name="Baldwin J."/>
            <person name="Bloom T."/>
            <person name="Chin C.W."/>
            <person name="Heiman D."/>
            <person name="Nicol R."/>
            <person name="Nusbaum C."/>
            <person name="Young S."/>
            <person name="Wilkinson J."/>
            <person name="Worley K.C."/>
            <person name="Kovar C.L."/>
            <person name="Muzny D.M."/>
            <person name="Gibbs R.A."/>
            <person name="Cree A."/>
            <person name="Dihn H.H."/>
            <person name="Fowler G."/>
            <person name="Jhangiani S."/>
            <person name="Joshi V."/>
            <person name="Lee S."/>
            <person name="Lewis L.R."/>
            <person name="Nazareth L.V."/>
            <person name="Okwuonu G."/>
            <person name="Santibanez J."/>
            <person name="Warren W.C."/>
            <person name="Mardis E.R."/>
            <person name="Weinstock G.M."/>
            <person name="Wilson R.K."/>
            <person name="Delehaunty K."/>
            <person name="Dooling D."/>
            <person name="Fronik C."/>
            <person name="Fulton L."/>
            <person name="Fulton B."/>
            <person name="Graves T."/>
            <person name="Minx P."/>
            <person name="Sodergren E."/>
            <person name="Birney E."/>
            <person name="Margulies E.H."/>
            <person name="Herrero J."/>
            <person name="Green E.D."/>
            <person name="Haussler D."/>
            <person name="Siepel A."/>
            <person name="Goldman N."/>
            <person name="Pollard K.S."/>
            <person name="Pedersen J.S."/>
            <person name="Lander E.S."/>
            <person name="Kellis M."/>
        </authorList>
    </citation>
    <scope>NUCLEOTIDE SEQUENCE [LARGE SCALE GENOMIC DNA]</scope>
    <source>
        <strain evidence="6">Thorbecke</strain>
    </source>
</reference>
<evidence type="ECO:0000313" key="6">
    <source>
        <dbReference type="Proteomes" id="UP000001811"/>
    </source>
</evidence>
<evidence type="ECO:0000313" key="5">
    <source>
        <dbReference type="Ensembl" id="ENSOCUP00000033478.1"/>
    </source>
</evidence>
<feature type="compositionally biased region" description="Basic and acidic residues" evidence="4">
    <location>
        <begin position="45"/>
        <end position="54"/>
    </location>
</feature>
<dbReference type="PANTHER" id="PTHR13456">
    <property type="entry name" value="UPF0729 PROTEIN C18ORF32"/>
    <property type="match status" value="1"/>
</dbReference>
<feature type="compositionally biased region" description="Polar residues" evidence="4">
    <location>
        <begin position="55"/>
        <end position="64"/>
    </location>
</feature>
<dbReference type="Proteomes" id="UP000001811">
    <property type="component" value="Unplaced"/>
</dbReference>